<keyword evidence="10" id="KW-0456">Lyase</keyword>
<comment type="similarity">
    <text evidence="6">Belongs to the mannonate dehydratase family.</text>
</comment>
<protein>
    <recommendedName>
        <fullName evidence="7">mannonate dehydratase</fullName>
        <ecNumber evidence="7">4.2.1.8</ecNumber>
    </recommendedName>
</protein>
<dbReference type="AlphaFoldDB" id="A0A917SDK8"/>
<evidence type="ECO:0000256" key="1">
    <source>
        <dbReference type="ARBA" id="ARBA00001794"/>
    </source>
</evidence>
<reference evidence="11" key="2">
    <citation type="submission" date="2020-09" db="EMBL/GenBank/DDBJ databases">
        <authorList>
            <person name="Sun Q."/>
            <person name="Zhou Y."/>
        </authorList>
    </citation>
    <scope>NUCLEOTIDE SEQUENCE</scope>
    <source>
        <strain evidence="11">CGMCC 4.7306</strain>
    </source>
</reference>
<dbReference type="GO" id="GO:0030145">
    <property type="term" value="F:manganese ion binding"/>
    <property type="evidence" value="ECO:0007669"/>
    <property type="project" value="TreeGrafter"/>
</dbReference>
<evidence type="ECO:0000256" key="3">
    <source>
        <dbReference type="ARBA" id="ARBA00001954"/>
    </source>
</evidence>
<comment type="cofactor">
    <cofactor evidence="3">
        <name>Fe(2+)</name>
        <dbReference type="ChEBI" id="CHEBI:29033"/>
    </cofactor>
</comment>
<dbReference type="Pfam" id="PF03786">
    <property type="entry name" value="UxuA"/>
    <property type="match status" value="2"/>
</dbReference>
<dbReference type="EMBL" id="BMMZ01000009">
    <property type="protein sequence ID" value="GGL72740.1"/>
    <property type="molecule type" value="Genomic_DNA"/>
</dbReference>
<comment type="cofactor">
    <cofactor evidence="2">
        <name>Mn(2+)</name>
        <dbReference type="ChEBI" id="CHEBI:29035"/>
    </cofactor>
</comment>
<evidence type="ECO:0000256" key="4">
    <source>
        <dbReference type="ARBA" id="ARBA00002713"/>
    </source>
</evidence>
<dbReference type="PANTHER" id="PTHR30387">
    <property type="entry name" value="MANNONATE DEHYDRATASE"/>
    <property type="match status" value="1"/>
</dbReference>
<comment type="pathway">
    <text evidence="5">Carbohydrate metabolism; pentose and glucuronate interconversion.</text>
</comment>
<evidence type="ECO:0000313" key="11">
    <source>
        <dbReference type="EMBL" id="GGL72740.1"/>
    </source>
</evidence>
<keyword evidence="8" id="KW-0408">Iron</keyword>
<comment type="function">
    <text evidence="4">Catalyzes the dehydration of D-mannonate.</text>
</comment>
<dbReference type="RefSeq" id="WP_188896552.1">
    <property type="nucleotide sequence ID" value="NZ_BMMZ01000009.1"/>
</dbReference>
<comment type="catalytic activity">
    <reaction evidence="1">
        <text>D-mannonate = 2-dehydro-3-deoxy-D-gluconate + H2O</text>
        <dbReference type="Rhea" id="RHEA:20097"/>
        <dbReference type="ChEBI" id="CHEBI:15377"/>
        <dbReference type="ChEBI" id="CHEBI:17767"/>
        <dbReference type="ChEBI" id="CHEBI:57990"/>
        <dbReference type="EC" id="4.2.1.8"/>
    </reaction>
</comment>
<evidence type="ECO:0000256" key="2">
    <source>
        <dbReference type="ARBA" id="ARBA00001936"/>
    </source>
</evidence>
<proteinExistence type="inferred from homology"/>
<reference evidence="11" key="1">
    <citation type="journal article" date="2014" name="Int. J. Syst. Evol. Microbiol.">
        <title>Complete genome sequence of Corynebacterium casei LMG S-19264T (=DSM 44701T), isolated from a smear-ripened cheese.</title>
        <authorList>
            <consortium name="US DOE Joint Genome Institute (JGI-PGF)"/>
            <person name="Walter F."/>
            <person name="Albersmeier A."/>
            <person name="Kalinowski J."/>
            <person name="Ruckert C."/>
        </authorList>
    </citation>
    <scope>NUCLEOTIDE SEQUENCE</scope>
    <source>
        <strain evidence="11">CGMCC 4.7306</strain>
    </source>
</reference>
<evidence type="ECO:0000256" key="8">
    <source>
        <dbReference type="ARBA" id="ARBA00023004"/>
    </source>
</evidence>
<keyword evidence="12" id="KW-1185">Reference proteome</keyword>
<evidence type="ECO:0000256" key="5">
    <source>
        <dbReference type="ARBA" id="ARBA00004892"/>
    </source>
</evidence>
<dbReference type="GO" id="GO:0042840">
    <property type="term" value="P:D-glucuronate catabolic process"/>
    <property type="evidence" value="ECO:0007669"/>
    <property type="project" value="TreeGrafter"/>
</dbReference>
<gene>
    <name evidence="11" type="primary">uxuA</name>
    <name evidence="11" type="ORF">GCM10011575_33750</name>
</gene>
<dbReference type="Gene3D" id="3.20.20.150">
    <property type="entry name" value="Divalent-metal-dependent TIM barrel enzymes"/>
    <property type="match status" value="1"/>
</dbReference>
<evidence type="ECO:0000256" key="6">
    <source>
        <dbReference type="ARBA" id="ARBA00007389"/>
    </source>
</evidence>
<sequence>MKLTLQLSQDFTEDDLRYAQQIGVEHVTVSSTGGGRDFFRSVKQRVDAAGLILTNVGNTDVHNMPSVTLGLPDRDQKIDAYIEHLRAMAEIGMTYTTYAHMANGIWGRDRRPARGGASARSYTDGSATGFWAGTTYPSTGFSHGRAFSEDEIWDNFAYFVRRVVPVAEELGIRIGLHPDDPPGVPLGGVPRCIASSWEGYQRAFDIADSPNFGACLCLGTWLEGGATMGRTPTEAIRGFAAQDKLWKIHFRNVSSPMPDFVESFIDSGYGDMREYLKTLAEVGFDGTLIVDHVPQMIGDSRNAWSWSIGYVKGMMDALGIPTA</sequence>
<dbReference type="PANTHER" id="PTHR30387:SF2">
    <property type="entry name" value="MANNONATE DEHYDRATASE"/>
    <property type="match status" value="1"/>
</dbReference>
<dbReference type="Proteomes" id="UP000613840">
    <property type="component" value="Unassembled WGS sequence"/>
</dbReference>
<name>A0A917SDK8_9ACTN</name>
<dbReference type="SUPFAM" id="SSF51658">
    <property type="entry name" value="Xylose isomerase-like"/>
    <property type="match status" value="1"/>
</dbReference>
<dbReference type="InterPro" id="IPR036237">
    <property type="entry name" value="Xyl_isomerase-like_sf"/>
</dbReference>
<dbReference type="GO" id="GO:0008927">
    <property type="term" value="F:mannonate dehydratase activity"/>
    <property type="evidence" value="ECO:0007669"/>
    <property type="project" value="UniProtKB-EC"/>
</dbReference>
<organism evidence="11 12">
    <name type="scientific">Microlunatus endophyticus</name>
    <dbReference type="NCBI Taxonomy" id="1716077"/>
    <lineage>
        <taxon>Bacteria</taxon>
        <taxon>Bacillati</taxon>
        <taxon>Actinomycetota</taxon>
        <taxon>Actinomycetes</taxon>
        <taxon>Propionibacteriales</taxon>
        <taxon>Propionibacteriaceae</taxon>
        <taxon>Microlunatus</taxon>
    </lineage>
</organism>
<dbReference type="EC" id="4.2.1.8" evidence="7"/>
<dbReference type="GO" id="GO:0008198">
    <property type="term" value="F:ferrous iron binding"/>
    <property type="evidence" value="ECO:0007669"/>
    <property type="project" value="TreeGrafter"/>
</dbReference>
<keyword evidence="9" id="KW-0464">Manganese</keyword>
<accession>A0A917SDK8</accession>
<dbReference type="InterPro" id="IPR004628">
    <property type="entry name" value="Man_deHydtase"/>
</dbReference>
<evidence type="ECO:0000313" key="12">
    <source>
        <dbReference type="Proteomes" id="UP000613840"/>
    </source>
</evidence>
<comment type="caution">
    <text evidence="11">The sequence shown here is derived from an EMBL/GenBank/DDBJ whole genome shotgun (WGS) entry which is preliminary data.</text>
</comment>
<evidence type="ECO:0000256" key="9">
    <source>
        <dbReference type="ARBA" id="ARBA00023211"/>
    </source>
</evidence>
<evidence type="ECO:0000256" key="10">
    <source>
        <dbReference type="ARBA" id="ARBA00023239"/>
    </source>
</evidence>
<evidence type="ECO:0000256" key="7">
    <source>
        <dbReference type="ARBA" id="ARBA00012927"/>
    </source>
</evidence>